<evidence type="ECO:0000256" key="5">
    <source>
        <dbReference type="ARBA" id="ARBA00022801"/>
    </source>
</evidence>
<comment type="function">
    <text evidence="7">Thiolesterase that catalyzes the hydrolysis of S-D-lactoyl-glutathione to form glutathione and D-lactic acid.</text>
</comment>
<dbReference type="InterPro" id="IPR017782">
    <property type="entry name" value="Hydroxyacylglutathione_Hdrlase"/>
</dbReference>
<dbReference type="GO" id="GO:0019243">
    <property type="term" value="P:methylglyoxal catabolic process to D-lactate via S-lactoyl-glutathione"/>
    <property type="evidence" value="ECO:0007669"/>
    <property type="project" value="UniProtKB-UniRule"/>
</dbReference>
<accession>A0A6S6UIJ1</accession>
<dbReference type="EC" id="3.1.2.6" evidence="7"/>
<proteinExistence type="inferred from homology"/>
<dbReference type="NCBIfam" id="TIGR03413">
    <property type="entry name" value="GSH_gloB"/>
    <property type="match status" value="1"/>
</dbReference>
<evidence type="ECO:0000256" key="2">
    <source>
        <dbReference type="ARBA" id="ARBA00004963"/>
    </source>
</evidence>
<keyword evidence="4 7" id="KW-0479">Metal-binding</keyword>
<protein>
    <recommendedName>
        <fullName evidence="7">Hydroxyacylglutathione hydrolase</fullName>
        <ecNumber evidence="7">3.1.2.6</ecNumber>
    </recommendedName>
    <alternativeName>
        <fullName evidence="7">Glyoxalase II</fullName>
        <shortName evidence="7">Glx II</shortName>
    </alternativeName>
</protein>
<comment type="cofactor">
    <cofactor evidence="7">
        <name>Zn(2+)</name>
        <dbReference type="ChEBI" id="CHEBI:29105"/>
    </cofactor>
    <text evidence="7">Binds 2 Zn(2+) ions per subunit.</text>
</comment>
<feature type="binding site" evidence="7">
    <location>
        <position position="56"/>
    </location>
    <ligand>
        <name>Zn(2+)</name>
        <dbReference type="ChEBI" id="CHEBI:29105"/>
        <label>1</label>
    </ligand>
</feature>
<keyword evidence="5 7" id="KW-0378">Hydrolase</keyword>
<dbReference type="InterPro" id="IPR036866">
    <property type="entry name" value="RibonucZ/Hydroxyglut_hydro"/>
</dbReference>
<comment type="pathway">
    <text evidence="2 7">Secondary metabolite metabolism; methylglyoxal degradation; (R)-lactate from methylglyoxal: step 2/2.</text>
</comment>
<comment type="catalytic activity">
    <reaction evidence="1 7">
        <text>an S-(2-hydroxyacyl)glutathione + H2O = a 2-hydroxy carboxylate + glutathione + H(+)</text>
        <dbReference type="Rhea" id="RHEA:21864"/>
        <dbReference type="ChEBI" id="CHEBI:15377"/>
        <dbReference type="ChEBI" id="CHEBI:15378"/>
        <dbReference type="ChEBI" id="CHEBI:57925"/>
        <dbReference type="ChEBI" id="CHEBI:58896"/>
        <dbReference type="ChEBI" id="CHEBI:71261"/>
        <dbReference type="EC" id="3.1.2.6"/>
    </reaction>
</comment>
<dbReference type="PIRSF" id="PIRSF005457">
    <property type="entry name" value="Glx"/>
    <property type="match status" value="1"/>
</dbReference>
<comment type="subunit">
    <text evidence="7">Monomer.</text>
</comment>
<sequence length="258" mass="28677">MSVTITAIPAFSDNYFWLLHDAQHAVIVDPGDAQPVLEMLEKKQLTLTAILITHHHWDHTNGIEKLIENYPDIPVYGPAKENIPCKTHALGDSDIVHISKPTLKLSVMDVPGHTAGHIAYLQGHNLFCGDTLFASGCGRVFDGTLEDLHNSLQKIAALPSTTIIYCAHEYTIDNLGFAQWVEPDNEDINARIEACHQLLDNNQATVPTQLSVEKLCNPFIRTHLPHVIAQAEGQVKHSLENASEVFAALRTWKDTHYD</sequence>
<gene>
    <name evidence="7" type="primary">gloB</name>
    <name evidence="9" type="ORF">HELGO_WM8351</name>
</gene>
<reference evidence="9" key="1">
    <citation type="submission" date="2020-01" db="EMBL/GenBank/DDBJ databases">
        <authorList>
            <person name="Meier V. D."/>
            <person name="Meier V D."/>
        </authorList>
    </citation>
    <scope>NUCLEOTIDE SEQUENCE</scope>
    <source>
        <strain evidence="9">HLG_WM_MAG_07</strain>
    </source>
</reference>
<feature type="binding site" evidence="7">
    <location>
        <position position="59"/>
    </location>
    <ligand>
        <name>Zn(2+)</name>
        <dbReference type="ChEBI" id="CHEBI:29105"/>
        <label>2</label>
    </ligand>
</feature>
<feature type="binding site" evidence="7">
    <location>
        <position position="54"/>
    </location>
    <ligand>
        <name>Zn(2+)</name>
        <dbReference type="ChEBI" id="CHEBI:29105"/>
        <label>1</label>
    </ligand>
</feature>
<evidence type="ECO:0000256" key="7">
    <source>
        <dbReference type="HAMAP-Rule" id="MF_01374"/>
    </source>
</evidence>
<feature type="binding site" evidence="7">
    <location>
        <position position="130"/>
    </location>
    <ligand>
        <name>Zn(2+)</name>
        <dbReference type="ChEBI" id="CHEBI:29105"/>
        <label>1</label>
    </ligand>
</feature>
<feature type="domain" description="Metallo-beta-lactamase" evidence="8">
    <location>
        <begin position="13"/>
        <end position="168"/>
    </location>
</feature>
<organism evidence="9">
    <name type="scientific">uncultured Thiotrichaceae bacterium</name>
    <dbReference type="NCBI Taxonomy" id="298394"/>
    <lineage>
        <taxon>Bacteria</taxon>
        <taxon>Pseudomonadati</taxon>
        <taxon>Pseudomonadota</taxon>
        <taxon>Gammaproteobacteria</taxon>
        <taxon>Thiotrichales</taxon>
        <taxon>Thiotrichaceae</taxon>
        <taxon>environmental samples</taxon>
    </lineage>
</organism>
<dbReference type="CDD" id="cd07723">
    <property type="entry name" value="hydroxyacylglutathione_hydrolase_MBL-fold"/>
    <property type="match status" value="1"/>
</dbReference>
<feature type="binding site" evidence="7">
    <location>
        <position position="130"/>
    </location>
    <ligand>
        <name>Zn(2+)</name>
        <dbReference type="ChEBI" id="CHEBI:29105"/>
        <label>2</label>
    </ligand>
</feature>
<dbReference type="InterPro" id="IPR050110">
    <property type="entry name" value="Glyoxalase_II_hydrolase"/>
</dbReference>
<dbReference type="InterPro" id="IPR035680">
    <property type="entry name" value="Clx_II_MBL"/>
</dbReference>
<dbReference type="SUPFAM" id="SSF56281">
    <property type="entry name" value="Metallo-hydrolase/oxidoreductase"/>
    <property type="match status" value="1"/>
</dbReference>
<evidence type="ECO:0000259" key="8">
    <source>
        <dbReference type="SMART" id="SM00849"/>
    </source>
</evidence>
<evidence type="ECO:0000256" key="6">
    <source>
        <dbReference type="ARBA" id="ARBA00022833"/>
    </source>
</evidence>
<dbReference type="Gene3D" id="3.60.15.10">
    <property type="entry name" value="Ribonuclease Z/Hydroxyacylglutathione hydrolase-like"/>
    <property type="match status" value="1"/>
</dbReference>
<dbReference type="Pfam" id="PF00753">
    <property type="entry name" value="Lactamase_B"/>
    <property type="match status" value="1"/>
</dbReference>
<evidence type="ECO:0000313" key="9">
    <source>
        <dbReference type="EMBL" id="CAA6827119.1"/>
    </source>
</evidence>
<evidence type="ECO:0000256" key="4">
    <source>
        <dbReference type="ARBA" id="ARBA00022723"/>
    </source>
</evidence>
<feature type="binding site" evidence="7">
    <location>
        <position position="113"/>
    </location>
    <ligand>
        <name>Zn(2+)</name>
        <dbReference type="ChEBI" id="CHEBI:29105"/>
        <label>1</label>
    </ligand>
</feature>
<feature type="binding site" evidence="7">
    <location>
        <position position="168"/>
    </location>
    <ligand>
        <name>Zn(2+)</name>
        <dbReference type="ChEBI" id="CHEBI:29105"/>
        <label>2</label>
    </ligand>
</feature>
<dbReference type="SMART" id="SM00849">
    <property type="entry name" value="Lactamase_B"/>
    <property type="match status" value="1"/>
</dbReference>
<dbReference type="PANTHER" id="PTHR43705">
    <property type="entry name" value="HYDROXYACYLGLUTATHIONE HYDROLASE"/>
    <property type="match status" value="1"/>
</dbReference>
<dbReference type="InterPro" id="IPR001279">
    <property type="entry name" value="Metallo-B-lactamas"/>
</dbReference>
<dbReference type="AlphaFoldDB" id="A0A6S6UIJ1"/>
<dbReference type="UniPathway" id="UPA00619">
    <property type="reaction ID" value="UER00676"/>
</dbReference>
<dbReference type="HAMAP" id="MF_01374">
    <property type="entry name" value="Glyoxalase_2"/>
    <property type="match status" value="1"/>
</dbReference>
<dbReference type="InterPro" id="IPR032282">
    <property type="entry name" value="HAGH_C"/>
</dbReference>
<evidence type="ECO:0000256" key="1">
    <source>
        <dbReference type="ARBA" id="ARBA00001623"/>
    </source>
</evidence>
<comment type="similarity">
    <text evidence="3 7">Belongs to the metallo-beta-lactamase superfamily. Glyoxalase II family.</text>
</comment>
<dbReference type="GO" id="GO:0046872">
    <property type="term" value="F:metal ion binding"/>
    <property type="evidence" value="ECO:0007669"/>
    <property type="project" value="UniProtKB-KW"/>
</dbReference>
<dbReference type="Pfam" id="PF16123">
    <property type="entry name" value="HAGH_C"/>
    <property type="match status" value="1"/>
</dbReference>
<dbReference type="PANTHER" id="PTHR43705:SF1">
    <property type="entry name" value="HYDROXYACYLGLUTATHIONE HYDROLASE GLOB"/>
    <property type="match status" value="1"/>
</dbReference>
<dbReference type="EMBL" id="CACVAY010000139">
    <property type="protein sequence ID" value="CAA6827119.1"/>
    <property type="molecule type" value="Genomic_DNA"/>
</dbReference>
<evidence type="ECO:0000256" key="3">
    <source>
        <dbReference type="ARBA" id="ARBA00006759"/>
    </source>
</evidence>
<name>A0A6S6UIJ1_9GAMM</name>
<keyword evidence="6 7" id="KW-0862">Zinc</keyword>
<dbReference type="GO" id="GO:0004416">
    <property type="term" value="F:hydroxyacylglutathione hydrolase activity"/>
    <property type="evidence" value="ECO:0007669"/>
    <property type="project" value="UniProtKB-UniRule"/>
</dbReference>
<feature type="binding site" evidence="7">
    <location>
        <position position="58"/>
    </location>
    <ligand>
        <name>Zn(2+)</name>
        <dbReference type="ChEBI" id="CHEBI:29105"/>
        <label>2</label>
    </ligand>
</feature>